<sequence>MDQRFAVGEGLQVDVLAQARAQDAFTGSRRQIVLVAAAGVIAVGMSDDGTFHRAPGVDVEIPGGAIQAFRPGNNKVHGRARAVGLLVMRRCRVWKFDKTMQLAVGAYPLPWSRIGPPNSSSYLTFRYLPGTSVNRVFPYTLSKFCGCIGKLRYCALSQGSIPSV</sequence>
<accession>A0A1H2NBH3</accession>
<evidence type="ECO:0000313" key="1">
    <source>
        <dbReference type="EMBL" id="SDV02807.1"/>
    </source>
</evidence>
<protein>
    <submittedName>
        <fullName evidence="1">Uncharacterized protein</fullName>
    </submittedName>
</protein>
<name>A0A1H2NBH3_9PSED</name>
<evidence type="ECO:0000313" key="2">
    <source>
        <dbReference type="Proteomes" id="UP000198600"/>
    </source>
</evidence>
<dbReference type="AlphaFoldDB" id="A0A1H2NBH3"/>
<keyword evidence="2" id="KW-1185">Reference proteome</keyword>
<gene>
    <name evidence="1" type="ORF">SAMN05216202_3384</name>
</gene>
<dbReference type="EMBL" id="LT629802">
    <property type="protein sequence ID" value="SDV02807.1"/>
    <property type="molecule type" value="Genomic_DNA"/>
</dbReference>
<organism evidence="1 2">
    <name type="scientific">Pseudomonas mucidolens</name>
    <dbReference type="NCBI Taxonomy" id="46679"/>
    <lineage>
        <taxon>Bacteria</taxon>
        <taxon>Pseudomonadati</taxon>
        <taxon>Pseudomonadota</taxon>
        <taxon>Gammaproteobacteria</taxon>
        <taxon>Pseudomonadales</taxon>
        <taxon>Pseudomonadaceae</taxon>
        <taxon>Pseudomonas</taxon>
    </lineage>
</organism>
<proteinExistence type="predicted"/>
<reference evidence="2" key="1">
    <citation type="submission" date="2016-10" db="EMBL/GenBank/DDBJ databases">
        <authorList>
            <person name="Varghese N."/>
            <person name="Submissions S."/>
        </authorList>
    </citation>
    <scope>NUCLEOTIDE SEQUENCE [LARGE SCALE GENOMIC DNA]</scope>
    <source>
        <strain evidence="2">LMG 2223</strain>
    </source>
</reference>
<dbReference type="Proteomes" id="UP000198600">
    <property type="component" value="Chromosome I"/>
</dbReference>